<organism evidence="3">
    <name type="scientific">Tanacetum cinerariifolium</name>
    <name type="common">Dalmatian daisy</name>
    <name type="synonym">Chrysanthemum cinerariifolium</name>
    <dbReference type="NCBI Taxonomy" id="118510"/>
    <lineage>
        <taxon>Eukaryota</taxon>
        <taxon>Viridiplantae</taxon>
        <taxon>Streptophyta</taxon>
        <taxon>Embryophyta</taxon>
        <taxon>Tracheophyta</taxon>
        <taxon>Spermatophyta</taxon>
        <taxon>Magnoliopsida</taxon>
        <taxon>eudicotyledons</taxon>
        <taxon>Gunneridae</taxon>
        <taxon>Pentapetalae</taxon>
        <taxon>asterids</taxon>
        <taxon>campanulids</taxon>
        <taxon>Asterales</taxon>
        <taxon>Asteraceae</taxon>
        <taxon>Asteroideae</taxon>
        <taxon>Anthemideae</taxon>
        <taxon>Anthemidinae</taxon>
        <taxon>Tanacetum</taxon>
    </lineage>
</organism>
<evidence type="ECO:0000313" key="3">
    <source>
        <dbReference type="EMBL" id="GEU54847.1"/>
    </source>
</evidence>
<feature type="region of interest" description="Disordered" evidence="1">
    <location>
        <begin position="409"/>
        <end position="441"/>
    </location>
</feature>
<dbReference type="PANTHER" id="PTHR37610:SF78">
    <property type="entry name" value="GAG-POLYPEPTIDE OF LTR COPIA-TYPE-RELATED"/>
    <property type="match status" value="1"/>
</dbReference>
<feature type="compositionally biased region" description="Polar residues" evidence="1">
    <location>
        <begin position="425"/>
        <end position="441"/>
    </location>
</feature>
<name>A0A6L2L1Y4_TANCI</name>
<reference evidence="3" key="1">
    <citation type="journal article" date="2019" name="Sci. Rep.">
        <title>Draft genome of Tanacetum cinerariifolium, the natural source of mosquito coil.</title>
        <authorList>
            <person name="Yamashiro T."/>
            <person name="Shiraishi A."/>
            <person name="Satake H."/>
            <person name="Nakayama K."/>
        </authorList>
    </citation>
    <scope>NUCLEOTIDE SEQUENCE</scope>
</reference>
<dbReference type="AlphaFoldDB" id="A0A6L2L1Y4"/>
<proteinExistence type="predicted"/>
<feature type="domain" description="Reverse transcriptase Ty1/copia-type" evidence="2">
    <location>
        <begin position="538"/>
        <end position="752"/>
    </location>
</feature>
<evidence type="ECO:0000256" key="1">
    <source>
        <dbReference type="SAM" id="MobiDB-lite"/>
    </source>
</evidence>
<dbReference type="PANTHER" id="PTHR37610">
    <property type="entry name" value="CCHC-TYPE DOMAIN-CONTAINING PROTEIN"/>
    <property type="match status" value="1"/>
</dbReference>
<gene>
    <name evidence="3" type="ORF">Tci_026825</name>
</gene>
<dbReference type="EMBL" id="BKCJ010003398">
    <property type="protein sequence ID" value="GEU54847.1"/>
    <property type="molecule type" value="Genomic_DNA"/>
</dbReference>
<comment type="caution">
    <text evidence="3">The sequence shown here is derived from an EMBL/GenBank/DDBJ whole genome shotgun (WGS) entry which is preliminary data.</text>
</comment>
<accession>A0A6L2L1Y4</accession>
<protein>
    <recommendedName>
        <fullName evidence="2">Reverse transcriptase Ty1/copia-type domain-containing protein</fullName>
    </recommendedName>
</protein>
<dbReference type="InterPro" id="IPR013103">
    <property type="entry name" value="RVT_2"/>
</dbReference>
<dbReference type="Pfam" id="PF07727">
    <property type="entry name" value="RVT_2"/>
    <property type="match status" value="1"/>
</dbReference>
<sequence>MALQARNKFSFVDGSCLKEIYATSNVLSAHWVRCNVIVLTWLMNYVSQDVYMSLVYYDNVASVWKELESTYDKVDGFVIFNLLQKVNNVKQGGSSVADYYHRLNSLWREFDALTKLPKYVCEVKCSCTASYELVLHQQLMKLMQFLMGLDDCYQSIRSALLTRDPLHKVGHTIDRCFETIGFPLDFKRNSNAVKQNFNVNTKVKLNDKQSSSSSPFSGFTSEQMQKLLSLINDSPSSNIHANIAGRASFFNGANQHLTASTIGMFNVVDITSLNITVGRPNGTLAIISHVGNFILTSNVVLFDVLVISGYYDLKNEKNLGTGSEYGSLYLFDMIKDNSIGKSNMVMCFNVSMLLWHNRLGHYFDQVPYRVPSREGFTYFLTIIDNYSRSTTESVNADYASDTKYLNLFDNKTSQSPNDDRRATPDENTATQFGNQSSSEGNLSQNYLGQSLSFNETDLEDVQTPGIRMSSRETKLHVRLNDYVLNSNVKYGIDKFVNYSSLKGSNLCFATTLNKSVEPFCLSDPNWVDAMNNEIKALNKNKYLDLVYKAIVVAKGFSQKDGFDYDESFSPMVKMVTVRCLVSIVVVNGWPLYQLDVNIVVLYDDIVKDVYMTLPDGYTSESKSKVCKLNKSLYGLKQALRQCNSKLIVALIEHGFEQRKFDYSLYVKHKGDVFIALLVYVDDIVITRTNKVEINNFTKFLSSKFLIKDLGELKYFLGIEVLKIDKGLCVTQRKYCPELLHEYGLLAARPVNIRFPENYVLYHVESKDDKYLNKSIGYQ</sequence>
<evidence type="ECO:0000259" key="2">
    <source>
        <dbReference type="Pfam" id="PF07727"/>
    </source>
</evidence>